<evidence type="ECO:0008006" key="3">
    <source>
        <dbReference type="Google" id="ProtNLM"/>
    </source>
</evidence>
<keyword evidence="2" id="KW-1185">Reference proteome</keyword>
<name>A0A401IN04_APHSA</name>
<accession>A0A401IN04</accession>
<evidence type="ECO:0000313" key="2">
    <source>
        <dbReference type="Proteomes" id="UP000287247"/>
    </source>
</evidence>
<gene>
    <name evidence="1" type="ORF">AsFPU1_4046</name>
</gene>
<sequence length="66" mass="7646">MNAQSQPQLIEFLRNQLAIPTDSLKMAVRYTESSVGSLPMVLWQYGFIDINQLEEVFNWLESPNRS</sequence>
<reference evidence="2" key="1">
    <citation type="submission" date="2017-05" db="EMBL/GenBank/DDBJ databases">
        <title>Physiological properties and genetic analysis related to exopolysaccharide production of fresh-water unicellular cyanobacterium Aphanothece sacrum, Suizenji Nori, that has been cultured as a food source in Japan.</title>
        <authorList>
            <person name="Kanesaki Y."/>
            <person name="Yoshikawa S."/>
            <person name="Ohki K."/>
        </authorList>
    </citation>
    <scope>NUCLEOTIDE SEQUENCE [LARGE SCALE GENOMIC DNA]</scope>
    <source>
        <strain evidence="2">FPU1</strain>
    </source>
</reference>
<protein>
    <recommendedName>
        <fullName evidence="3">DUF2949 domain-containing protein</fullName>
    </recommendedName>
</protein>
<dbReference type="RefSeq" id="WP_125061179.1">
    <property type="nucleotide sequence ID" value="NZ_BDQK01000017.1"/>
</dbReference>
<dbReference type="AlphaFoldDB" id="A0A401IN04"/>
<evidence type="ECO:0000313" key="1">
    <source>
        <dbReference type="EMBL" id="GBF82616.1"/>
    </source>
</evidence>
<dbReference type="InterPro" id="IPR021336">
    <property type="entry name" value="DUF2949"/>
</dbReference>
<proteinExistence type="predicted"/>
<dbReference type="Pfam" id="PF11165">
    <property type="entry name" value="DUF2949"/>
    <property type="match status" value="1"/>
</dbReference>
<organism evidence="1 2">
    <name type="scientific">Aphanothece sacrum FPU1</name>
    <dbReference type="NCBI Taxonomy" id="1920663"/>
    <lineage>
        <taxon>Bacteria</taxon>
        <taxon>Bacillati</taxon>
        <taxon>Cyanobacteriota</taxon>
        <taxon>Cyanophyceae</taxon>
        <taxon>Oscillatoriophycideae</taxon>
        <taxon>Chroococcales</taxon>
        <taxon>Aphanothecaceae</taxon>
        <taxon>Aphanothece</taxon>
    </lineage>
</organism>
<dbReference type="EMBL" id="BDQK01000017">
    <property type="protein sequence ID" value="GBF82616.1"/>
    <property type="molecule type" value="Genomic_DNA"/>
</dbReference>
<dbReference type="OrthoDB" id="433602at2"/>
<dbReference type="Proteomes" id="UP000287247">
    <property type="component" value="Unassembled WGS sequence"/>
</dbReference>
<comment type="caution">
    <text evidence="1">The sequence shown here is derived from an EMBL/GenBank/DDBJ whole genome shotgun (WGS) entry which is preliminary data.</text>
</comment>